<dbReference type="CDD" id="cd00610">
    <property type="entry name" value="OAT_like"/>
    <property type="match status" value="1"/>
</dbReference>
<dbReference type="Pfam" id="PF00202">
    <property type="entry name" value="Aminotran_3"/>
    <property type="match status" value="1"/>
</dbReference>
<dbReference type="Proteomes" id="UP000270697">
    <property type="component" value="Unassembled WGS sequence"/>
</dbReference>
<keyword evidence="4 5" id="KW-0663">Pyridoxal phosphate</keyword>
<evidence type="ECO:0000313" key="8">
    <source>
        <dbReference type="Proteomes" id="UP000199398"/>
    </source>
</evidence>
<dbReference type="STRING" id="455193.SAMN05421805_102377"/>
<protein>
    <submittedName>
        <fullName evidence="7">Putrescine aminotransferase</fullName>
    </submittedName>
</protein>
<dbReference type="PANTHER" id="PTHR43094">
    <property type="entry name" value="AMINOTRANSFERASE"/>
    <property type="match status" value="1"/>
</dbReference>
<dbReference type="SUPFAM" id="SSF53383">
    <property type="entry name" value="PLP-dependent transferases"/>
    <property type="match status" value="1"/>
</dbReference>
<dbReference type="Proteomes" id="UP000199398">
    <property type="component" value="Unassembled WGS sequence"/>
</dbReference>
<name>A0A1I4VUG1_9PSEU</name>
<accession>A0A1I4VUG1</accession>
<organism evidence="7 8">
    <name type="scientific">Saccharopolyspora antimicrobica</name>
    <dbReference type="NCBI Taxonomy" id="455193"/>
    <lineage>
        <taxon>Bacteria</taxon>
        <taxon>Bacillati</taxon>
        <taxon>Actinomycetota</taxon>
        <taxon>Actinomycetes</taxon>
        <taxon>Pseudonocardiales</taxon>
        <taxon>Pseudonocardiaceae</taxon>
        <taxon>Saccharopolyspora</taxon>
    </lineage>
</organism>
<dbReference type="GO" id="GO:0008483">
    <property type="term" value="F:transaminase activity"/>
    <property type="evidence" value="ECO:0007669"/>
    <property type="project" value="UniProtKB-KW"/>
</dbReference>
<evidence type="ECO:0000256" key="4">
    <source>
        <dbReference type="ARBA" id="ARBA00022898"/>
    </source>
</evidence>
<dbReference type="Gene3D" id="3.90.1150.10">
    <property type="entry name" value="Aspartate Aminotransferase, domain 1"/>
    <property type="match status" value="1"/>
</dbReference>
<evidence type="ECO:0000256" key="1">
    <source>
        <dbReference type="ARBA" id="ARBA00008954"/>
    </source>
</evidence>
<dbReference type="InterPro" id="IPR015421">
    <property type="entry name" value="PyrdxlP-dep_Trfase_major"/>
</dbReference>
<gene>
    <name evidence="6" type="ORF">ATL45_5610</name>
    <name evidence="7" type="ORF">SAMN05421805_102377</name>
</gene>
<proteinExistence type="inferred from homology"/>
<dbReference type="InterPro" id="IPR005814">
    <property type="entry name" value="Aminotrans_3"/>
</dbReference>
<dbReference type="PANTHER" id="PTHR43094:SF1">
    <property type="entry name" value="AMINOTRANSFERASE CLASS-III"/>
    <property type="match status" value="1"/>
</dbReference>
<dbReference type="InterPro" id="IPR015422">
    <property type="entry name" value="PyrdxlP-dep_Trfase_small"/>
</dbReference>
<dbReference type="InterPro" id="IPR015424">
    <property type="entry name" value="PyrdxlP-dep_Trfase"/>
</dbReference>
<keyword evidence="9" id="KW-1185">Reference proteome</keyword>
<evidence type="ECO:0000256" key="3">
    <source>
        <dbReference type="ARBA" id="ARBA00022679"/>
    </source>
</evidence>
<comment type="similarity">
    <text evidence="1 5">Belongs to the class-III pyridoxal-phosphate-dependent aminotransferase family.</text>
</comment>
<evidence type="ECO:0000256" key="5">
    <source>
        <dbReference type="RuleBase" id="RU003560"/>
    </source>
</evidence>
<evidence type="ECO:0000256" key="2">
    <source>
        <dbReference type="ARBA" id="ARBA00022576"/>
    </source>
</evidence>
<reference evidence="6 9" key="2">
    <citation type="submission" date="2018-10" db="EMBL/GenBank/DDBJ databases">
        <title>Sequencing the genomes of 1000 actinobacteria strains.</title>
        <authorList>
            <person name="Klenk H.-P."/>
        </authorList>
    </citation>
    <scope>NUCLEOTIDE SEQUENCE [LARGE SCALE GENOMIC DNA]</scope>
    <source>
        <strain evidence="6 9">DSM 45119</strain>
    </source>
</reference>
<dbReference type="OrthoDB" id="9801834at2"/>
<reference evidence="7 8" key="1">
    <citation type="submission" date="2016-10" db="EMBL/GenBank/DDBJ databases">
        <authorList>
            <person name="de Groot N.N."/>
        </authorList>
    </citation>
    <scope>NUCLEOTIDE SEQUENCE [LARGE SCALE GENOMIC DNA]</scope>
    <source>
        <strain evidence="7 8">CPCC 201259</strain>
    </source>
</reference>
<evidence type="ECO:0000313" key="7">
    <source>
        <dbReference type="EMBL" id="SFN04636.1"/>
    </source>
</evidence>
<sequence length="457" mass="49686">MAASADLPIQAPASELKDRDRKYVIHPHQRADRDERHIIVRGKGSTVWDAEGNEYLDAMGSANWMGQVGHARPELAEAAAEQMAELQYFTGFDVYSNEPSIRLAERLAGLAPEGIDRVFFTNGGSEGVDSAFKAARLFHFRRGEPDRTWIISRRLAYHGCTYGSGTASGFDLVQHGFGPNLPNVEKVTPPLPFHSELYGGQHPTDFLVNELEQTIERIGAGNIAAMIGEPVMGGAGVVPPPDDYWPRIREVLSAHGILLIADEVVTSYGRTGVWFESQRRGMNADIIVTSKGLTSGYMPLGAVLIRNGIADAITEAEGFFHGHTYFGHPVACAVAMANLDVLEREGLLDRAKQIGEWFEADLAPAREFPTVGEVRVAGATAGIELVADRQSREPLLAGAAAVSAELRRAHHVIVRDYNATVVLAPPLVLERSQARQISEAIVEVVSRLRGDGTLSPR</sequence>
<dbReference type="FunFam" id="3.40.640.10:FF:000014">
    <property type="entry name" value="Adenosylmethionine-8-amino-7-oxononanoate aminotransferase, probable"/>
    <property type="match status" value="1"/>
</dbReference>
<dbReference type="Gene3D" id="3.40.640.10">
    <property type="entry name" value="Type I PLP-dependent aspartate aminotransferase-like (Major domain)"/>
    <property type="match status" value="1"/>
</dbReference>
<dbReference type="EMBL" id="FOUP01000002">
    <property type="protein sequence ID" value="SFN04636.1"/>
    <property type="molecule type" value="Genomic_DNA"/>
</dbReference>
<keyword evidence="3 7" id="KW-0808">Transferase</keyword>
<dbReference type="AlphaFoldDB" id="A0A1I4VUG1"/>
<keyword evidence="2 7" id="KW-0032">Aminotransferase</keyword>
<dbReference type="GO" id="GO:0030170">
    <property type="term" value="F:pyridoxal phosphate binding"/>
    <property type="evidence" value="ECO:0007669"/>
    <property type="project" value="InterPro"/>
</dbReference>
<dbReference type="PIRSF" id="PIRSF000521">
    <property type="entry name" value="Transaminase_4ab_Lys_Orn"/>
    <property type="match status" value="1"/>
</dbReference>
<dbReference type="EMBL" id="RBXX01000002">
    <property type="protein sequence ID" value="RKT87211.1"/>
    <property type="molecule type" value="Genomic_DNA"/>
</dbReference>
<evidence type="ECO:0000313" key="9">
    <source>
        <dbReference type="Proteomes" id="UP000270697"/>
    </source>
</evidence>
<evidence type="ECO:0000313" key="6">
    <source>
        <dbReference type="EMBL" id="RKT87211.1"/>
    </source>
</evidence>